<feature type="chain" id="PRO_5008404513" evidence="1">
    <location>
        <begin position="23"/>
        <end position="124"/>
    </location>
</feature>
<dbReference type="AlphaFoldDB" id="A0A1B0B5P0"/>
<evidence type="ECO:0000256" key="1">
    <source>
        <dbReference type="SAM" id="SignalP"/>
    </source>
</evidence>
<dbReference type="EMBL" id="JXJN01008795">
    <property type="status" value="NOT_ANNOTATED_CDS"/>
    <property type="molecule type" value="Genomic_DNA"/>
</dbReference>
<name>A0A1B0B5P0_9MUSC</name>
<reference evidence="3" key="1">
    <citation type="submission" date="2015-01" db="EMBL/GenBank/DDBJ databases">
        <authorList>
            <person name="Aksoy S."/>
            <person name="Warren W."/>
            <person name="Wilson R.K."/>
        </authorList>
    </citation>
    <scope>NUCLEOTIDE SEQUENCE [LARGE SCALE GENOMIC DNA]</scope>
    <source>
        <strain evidence="3">IAEA</strain>
    </source>
</reference>
<evidence type="ECO:0000313" key="2">
    <source>
        <dbReference type="EnsemblMetazoa" id="GPPI019697-PA"/>
    </source>
</evidence>
<dbReference type="EnsemblMetazoa" id="GPPI019697-RA">
    <property type="protein sequence ID" value="GPPI019697-PA"/>
    <property type="gene ID" value="GPPI019697"/>
</dbReference>
<dbReference type="VEuPathDB" id="VectorBase:GPPI019697"/>
<keyword evidence="3" id="KW-1185">Reference proteome</keyword>
<protein>
    <submittedName>
        <fullName evidence="2">Uncharacterized protein</fullName>
    </submittedName>
</protein>
<dbReference type="InterPro" id="IPR011009">
    <property type="entry name" value="Kinase-like_dom_sf"/>
</dbReference>
<reference evidence="2" key="2">
    <citation type="submission" date="2020-05" db="UniProtKB">
        <authorList>
            <consortium name="EnsemblMetazoa"/>
        </authorList>
    </citation>
    <scope>IDENTIFICATION</scope>
    <source>
        <strain evidence="2">IAEA</strain>
    </source>
</reference>
<evidence type="ECO:0000313" key="3">
    <source>
        <dbReference type="Proteomes" id="UP000092460"/>
    </source>
</evidence>
<dbReference type="Proteomes" id="UP000092460">
    <property type="component" value="Unassembled WGS sequence"/>
</dbReference>
<proteinExistence type="predicted"/>
<dbReference type="STRING" id="67801.A0A1B0B5P0"/>
<dbReference type="Gene3D" id="1.10.510.10">
    <property type="entry name" value="Transferase(Phosphotransferase) domain 1"/>
    <property type="match status" value="1"/>
</dbReference>
<dbReference type="SUPFAM" id="SSF56112">
    <property type="entry name" value="Protein kinase-like (PK-like)"/>
    <property type="match status" value="1"/>
</dbReference>
<keyword evidence="1" id="KW-0732">Signal</keyword>
<sequence length="124" mass="14339">MKMFSERLTLFAILKVLECGSAVRLQCMNFTDLIGEISCFLIITKILSEGAQKLTQNNKQHQNNVFCKNIDELKYLNACRDDNILPLYRLNIKGEKTCLVYQLMKDGSMEQCLNLKKITPITWE</sequence>
<accession>A0A1B0B5P0</accession>
<organism evidence="2 3">
    <name type="scientific">Glossina palpalis gambiensis</name>
    <dbReference type="NCBI Taxonomy" id="67801"/>
    <lineage>
        <taxon>Eukaryota</taxon>
        <taxon>Metazoa</taxon>
        <taxon>Ecdysozoa</taxon>
        <taxon>Arthropoda</taxon>
        <taxon>Hexapoda</taxon>
        <taxon>Insecta</taxon>
        <taxon>Pterygota</taxon>
        <taxon>Neoptera</taxon>
        <taxon>Endopterygota</taxon>
        <taxon>Diptera</taxon>
        <taxon>Brachycera</taxon>
        <taxon>Muscomorpha</taxon>
        <taxon>Hippoboscoidea</taxon>
        <taxon>Glossinidae</taxon>
        <taxon>Glossina</taxon>
    </lineage>
</organism>
<feature type="signal peptide" evidence="1">
    <location>
        <begin position="1"/>
        <end position="22"/>
    </location>
</feature>